<reference evidence="2 3" key="1">
    <citation type="submission" date="2018-08" db="EMBL/GenBank/DDBJ databases">
        <title>Genomic Encyclopedia of Archaeal and Bacterial Type Strains, Phase II (KMG-II): from individual species to whole genera.</title>
        <authorList>
            <person name="Goeker M."/>
        </authorList>
    </citation>
    <scope>NUCLEOTIDE SEQUENCE [LARGE SCALE GENOMIC DNA]</scope>
    <source>
        <strain evidence="2 3">DSM 45791</strain>
    </source>
</reference>
<dbReference type="Gene3D" id="3.90.1200.10">
    <property type="match status" value="1"/>
</dbReference>
<dbReference type="AlphaFoldDB" id="A0A3E0HZ02"/>
<keyword evidence="3" id="KW-1185">Reference proteome</keyword>
<evidence type="ECO:0000313" key="3">
    <source>
        <dbReference type="Proteomes" id="UP000256269"/>
    </source>
</evidence>
<proteinExistence type="predicted"/>
<dbReference type="RefSeq" id="WP_116173760.1">
    <property type="nucleotide sequence ID" value="NZ_CP144375.1"/>
</dbReference>
<dbReference type="Pfam" id="PF01636">
    <property type="entry name" value="APH"/>
    <property type="match status" value="1"/>
</dbReference>
<protein>
    <submittedName>
        <fullName evidence="2">Phosphotransferase family enzyme</fullName>
    </submittedName>
</protein>
<dbReference type="InterPro" id="IPR002575">
    <property type="entry name" value="Aminoglycoside_PTrfase"/>
</dbReference>
<evidence type="ECO:0000313" key="2">
    <source>
        <dbReference type="EMBL" id="REH51703.1"/>
    </source>
</evidence>
<dbReference type="SUPFAM" id="SSF56112">
    <property type="entry name" value="Protein kinase-like (PK-like)"/>
    <property type="match status" value="1"/>
</dbReference>
<dbReference type="Proteomes" id="UP000256269">
    <property type="component" value="Unassembled WGS sequence"/>
</dbReference>
<accession>A0A3E0HZ02</accession>
<comment type="caution">
    <text evidence="2">The sequence shown here is derived from an EMBL/GenBank/DDBJ whole genome shotgun (WGS) entry which is preliminary data.</text>
</comment>
<gene>
    <name evidence="2" type="ORF">BCF44_103152</name>
</gene>
<dbReference type="InterPro" id="IPR011009">
    <property type="entry name" value="Kinase-like_dom_sf"/>
</dbReference>
<dbReference type="EMBL" id="QUNO01000003">
    <property type="protein sequence ID" value="REH51703.1"/>
    <property type="molecule type" value="Genomic_DNA"/>
</dbReference>
<dbReference type="GO" id="GO:0016740">
    <property type="term" value="F:transferase activity"/>
    <property type="evidence" value="ECO:0007669"/>
    <property type="project" value="UniProtKB-KW"/>
</dbReference>
<feature type="domain" description="Aminoglycoside phosphotransferase" evidence="1">
    <location>
        <begin position="137"/>
        <end position="308"/>
    </location>
</feature>
<keyword evidence="2" id="KW-0808">Transferase</keyword>
<sequence length="368" mass="40693">MGRTVTLALVDPNGAPLGTTRPFDVESQWWQEVAPVVTRARDEFGIDVVVLRLVAAENPRPHGGNVTYLAEYDGPPLDLGPFDETWLAPHPLRMAWAEPGGPQASLRWAGVESGVQQRTWNLSSVWRLGNRWLKEVPPFLRQEPIVLAWLGKHAPDLVPRLIRAQDGRMLMVDVPGTDRYDAEPAEIADMVHDLFRIQETAAEHVNELLALGVPDWRGDPFTATVSATVDAYADRLTSDERSALAKLVAGLPERFAALADCGIPDSLVHGDFHPGNVRSDGVRRVILDWTDSVIGHPALDVRGDTERWISLWRNKIPGCEPERALELKRPLGALRGAAVYDGFLNGIEPSEHPYHADDPLDCLRTALN</sequence>
<dbReference type="OrthoDB" id="101887at2"/>
<evidence type="ECO:0000259" key="1">
    <source>
        <dbReference type="Pfam" id="PF01636"/>
    </source>
</evidence>
<organism evidence="2 3">
    <name type="scientific">Kutzneria buriramensis</name>
    <dbReference type="NCBI Taxonomy" id="1045776"/>
    <lineage>
        <taxon>Bacteria</taxon>
        <taxon>Bacillati</taxon>
        <taxon>Actinomycetota</taxon>
        <taxon>Actinomycetes</taxon>
        <taxon>Pseudonocardiales</taxon>
        <taxon>Pseudonocardiaceae</taxon>
        <taxon>Kutzneria</taxon>
    </lineage>
</organism>
<name>A0A3E0HZ02_9PSEU</name>